<evidence type="ECO:0000313" key="5">
    <source>
        <dbReference type="RefSeq" id="XP_041424083.1"/>
    </source>
</evidence>
<sequence>MVGLCSLLSGSPEMETRRLEGKWENEEPDTEDPLDTIKREMDPVPGAGFQVAQPQIFQVKIKEEDLGAEGPLLTIKQETDPVTGAGRVPAAILSDFPLLVHLEENVFRRAAQKSTQNGYRVKPEEWGDVRESEDLDGGDMEEEVSPSMLVCQAEHRGNWGDGRGEISIREQYWGSRSEGRRVRRERASGSRDIGDGEWVSGDTGVCVGQRQTMEEGRMGQGQMNKAGIHRSTREGEEQRREGEEQRREGEEQRREEEDPLEGPSAEAGKLGPRFSYEENSALVDCVLERWDELFGAHSHGLTRVRRKQLWQEVADHVSSVGAYHREAAPTYKRFSDVKRRIREKLLVRRKKAQKAGRGPLPPIKLKGYERQLLERIGQELCEGIEAEFLGTDLRRSLCYHSPAFRDMDEPSVGGAVESCEQAEPQEADEMQTPLEPDDELSGTFMEESVPVLNVQQPWGDDAEWAEHCPGRGLADPAPTRVPPEIPGVLDSLQDFFQTIVTQQRRQEIHFRRWMSRVDGHLTNICTAIDNLGDGLQTIAAELREARLEHQATSKTFNNNLLAILGQVIPRQPPQMDRSTGSLEGAIPRPSSAPLPPSSATRARRGRGSHTVRGYKRKRL</sequence>
<proteinExistence type="predicted"/>
<feature type="compositionally biased region" description="Basic and acidic residues" evidence="1">
    <location>
        <begin position="14"/>
        <end position="25"/>
    </location>
</feature>
<dbReference type="Pfam" id="PF13873">
    <property type="entry name" value="Myb_DNA-bind_5"/>
    <property type="match status" value="1"/>
</dbReference>
<reference evidence="4 5" key="1">
    <citation type="submission" date="2025-04" db="UniProtKB">
        <authorList>
            <consortium name="RefSeq"/>
        </authorList>
    </citation>
    <scope>IDENTIFICATION</scope>
    <source>
        <strain evidence="4 5">J_2021</strain>
        <tissue evidence="4 5">Erythrocytes</tissue>
    </source>
</reference>
<dbReference type="RefSeq" id="XP_041424083.1">
    <property type="nucleotide sequence ID" value="XM_041568149.1"/>
</dbReference>
<evidence type="ECO:0000313" key="3">
    <source>
        <dbReference type="Proteomes" id="UP000186698"/>
    </source>
</evidence>
<dbReference type="PANTHER" id="PTHR23098">
    <property type="entry name" value="AGAP001331-PA-RELATED"/>
    <property type="match status" value="1"/>
</dbReference>
<dbReference type="GeneID" id="108695522"/>
<dbReference type="KEGG" id="xla:108695522"/>
<dbReference type="InterPro" id="IPR028002">
    <property type="entry name" value="Myb_DNA-bind_5"/>
</dbReference>
<feature type="region of interest" description="Disordered" evidence="1">
    <location>
        <begin position="570"/>
        <end position="619"/>
    </location>
</feature>
<accession>A0A8J1L3H0</accession>
<feature type="compositionally biased region" description="Basic and acidic residues" evidence="1">
    <location>
        <begin position="177"/>
        <end position="194"/>
    </location>
</feature>
<gene>
    <name evidence="4 5" type="primary">LOC108695522</name>
</gene>
<dbReference type="Proteomes" id="UP000186698">
    <property type="component" value="Chromosome 6S"/>
</dbReference>
<dbReference type="AlphaFoldDB" id="A0A8J1L3H0"/>
<feature type="region of interest" description="Disordered" evidence="1">
    <location>
        <begin position="174"/>
        <end position="273"/>
    </location>
</feature>
<feature type="domain" description="Myb/SANT-like DNA-binding" evidence="2">
    <location>
        <begin position="272"/>
        <end position="346"/>
    </location>
</feature>
<keyword evidence="3" id="KW-1185">Reference proteome</keyword>
<feature type="compositionally biased region" description="Basic and acidic residues" evidence="1">
    <location>
        <begin position="231"/>
        <end position="256"/>
    </location>
</feature>
<evidence type="ECO:0000256" key="1">
    <source>
        <dbReference type="SAM" id="MobiDB-lite"/>
    </source>
</evidence>
<protein>
    <submittedName>
        <fullName evidence="4 5">Uncharacterized protein LOC108695522 isoform X1</fullName>
    </submittedName>
</protein>
<organism evidence="3 4">
    <name type="scientific">Xenopus laevis</name>
    <name type="common">African clawed frog</name>
    <dbReference type="NCBI Taxonomy" id="8355"/>
    <lineage>
        <taxon>Eukaryota</taxon>
        <taxon>Metazoa</taxon>
        <taxon>Chordata</taxon>
        <taxon>Craniata</taxon>
        <taxon>Vertebrata</taxon>
        <taxon>Euteleostomi</taxon>
        <taxon>Amphibia</taxon>
        <taxon>Batrachia</taxon>
        <taxon>Anura</taxon>
        <taxon>Pipoidea</taxon>
        <taxon>Pipidae</taxon>
        <taxon>Xenopodinae</taxon>
        <taxon>Xenopus</taxon>
        <taxon>Xenopus</taxon>
    </lineage>
</organism>
<dbReference type="GO" id="GO:0005634">
    <property type="term" value="C:nucleus"/>
    <property type="evidence" value="ECO:0007669"/>
    <property type="project" value="TreeGrafter"/>
</dbReference>
<evidence type="ECO:0000313" key="4">
    <source>
        <dbReference type="RefSeq" id="XP_041424082.1"/>
    </source>
</evidence>
<feature type="region of interest" description="Disordered" evidence="1">
    <location>
        <begin position="1"/>
        <end position="45"/>
    </location>
</feature>
<evidence type="ECO:0000259" key="2">
    <source>
        <dbReference type="Pfam" id="PF13873"/>
    </source>
</evidence>
<name>A0A8J1L3H0_XENLA</name>
<feature type="compositionally biased region" description="Basic residues" evidence="1">
    <location>
        <begin position="601"/>
        <end position="619"/>
    </location>
</feature>
<dbReference type="OrthoDB" id="9940550at2759"/>
<dbReference type="PANTHER" id="PTHR23098:SF23">
    <property type="entry name" value="MYB-RELATED TRANSCRIPTION FACTOR, PARTNER OF PROFILIN-LIKE ISOFORM X2-RELATED"/>
    <property type="match status" value="1"/>
</dbReference>
<dbReference type="RefSeq" id="XP_041424082.1">
    <property type="nucleotide sequence ID" value="XM_041568148.1"/>
</dbReference>